<dbReference type="EMBL" id="CP031320">
    <property type="protein sequence ID" value="AXK32321.1"/>
    <property type="molecule type" value="Genomic_DNA"/>
</dbReference>
<dbReference type="GO" id="GO:0046983">
    <property type="term" value="F:protein dimerization activity"/>
    <property type="evidence" value="ECO:0007669"/>
    <property type="project" value="InterPro"/>
</dbReference>
<keyword evidence="8" id="KW-0902">Two-component regulatory system</keyword>
<keyword evidence="13" id="KW-1185">Reference proteome</keyword>
<dbReference type="GO" id="GO:0016020">
    <property type="term" value="C:membrane"/>
    <property type="evidence" value="ECO:0007669"/>
    <property type="project" value="InterPro"/>
</dbReference>
<gene>
    <name evidence="12" type="ORF">DVA86_06300</name>
</gene>
<evidence type="ECO:0000256" key="8">
    <source>
        <dbReference type="ARBA" id="ARBA00023012"/>
    </source>
</evidence>
<dbReference type="Pfam" id="PF07730">
    <property type="entry name" value="HisKA_3"/>
    <property type="match status" value="1"/>
</dbReference>
<dbReference type="InterPro" id="IPR011712">
    <property type="entry name" value="Sig_transdc_His_kin_sub3_dim/P"/>
</dbReference>
<keyword evidence="5" id="KW-0547">Nucleotide-binding</keyword>
<keyword evidence="10" id="KW-1133">Transmembrane helix</keyword>
<dbReference type="InterPro" id="IPR050482">
    <property type="entry name" value="Sensor_HK_TwoCompSys"/>
</dbReference>
<evidence type="ECO:0000259" key="11">
    <source>
        <dbReference type="Pfam" id="PF07730"/>
    </source>
</evidence>
<keyword evidence="7" id="KW-0067">ATP-binding</keyword>
<feature type="transmembrane region" description="Helical" evidence="10">
    <location>
        <begin position="147"/>
        <end position="172"/>
    </location>
</feature>
<feature type="transmembrane region" description="Helical" evidence="10">
    <location>
        <begin position="34"/>
        <end position="55"/>
    </location>
</feature>
<dbReference type="AlphaFoldDB" id="A0A345XL05"/>
<evidence type="ECO:0000256" key="5">
    <source>
        <dbReference type="ARBA" id="ARBA00022741"/>
    </source>
</evidence>
<feature type="domain" description="Signal transduction histidine kinase subgroup 3 dimerisation and phosphoacceptor" evidence="11">
    <location>
        <begin position="203"/>
        <end position="268"/>
    </location>
</feature>
<evidence type="ECO:0000256" key="4">
    <source>
        <dbReference type="ARBA" id="ARBA00022679"/>
    </source>
</evidence>
<organism evidence="12 13">
    <name type="scientific">Streptomyces armeniacus</name>
    <dbReference type="NCBI Taxonomy" id="83291"/>
    <lineage>
        <taxon>Bacteria</taxon>
        <taxon>Bacillati</taxon>
        <taxon>Actinomycetota</taxon>
        <taxon>Actinomycetes</taxon>
        <taxon>Kitasatosporales</taxon>
        <taxon>Streptomycetaceae</taxon>
        <taxon>Streptomyces</taxon>
    </lineage>
</organism>
<evidence type="ECO:0000313" key="12">
    <source>
        <dbReference type="EMBL" id="AXK32321.1"/>
    </source>
</evidence>
<evidence type="ECO:0000256" key="2">
    <source>
        <dbReference type="ARBA" id="ARBA00012438"/>
    </source>
</evidence>
<name>A0A345XL05_9ACTN</name>
<sequence>MSPAVRLWGRVTGRVRHEATAVREAVRAAPRRTVVTESVFAGLVLLCSLTLFPLVPPADPVAAALQGVWATLLVPARRMYPALTVVCCVPVTAGDNVWAVVVVPFVVWSAVRRITPARRAWGVVGASSAGVALVLVVGQALTEPQEMRYLAAGAGVGSMIILLPALSGIALGRRRPLTGLLRERNAYLEQARFLTDEAARMEERARIAAEMHDLLGHRIGLISMHAGALQLAAERQAPPLAPRAELLHTTAATAMDELRGILGVLRHQSGEDIGERGTREALSALVADARGAGADAELRWNATGTTDADPRTRQAVHRVTREGLTNALKHAPGAPVRVTFDEEGDTVTVAVVNDAPPAPRSPGDGNRSGLVGLQERIGLLGGALHAGPRPEGGFALSARIPVRPDAPPAYATSPASVPATLPTPVYATSPRPVPGGAGSRPPGSRPPLSTEVLTWPRLLGGGCAALLVLLPMVGGTIILLVMAVLH</sequence>
<accession>A0A345XL05</accession>
<dbReference type="CDD" id="cd16917">
    <property type="entry name" value="HATPase_UhpB-NarQ-NarX-like"/>
    <property type="match status" value="1"/>
</dbReference>
<protein>
    <recommendedName>
        <fullName evidence="2">histidine kinase</fullName>
        <ecNumber evidence="2">2.7.13.3</ecNumber>
    </recommendedName>
</protein>
<proteinExistence type="predicted"/>
<dbReference type="RefSeq" id="WP_208876440.1">
    <property type="nucleotide sequence ID" value="NZ_CP031320.1"/>
</dbReference>
<keyword evidence="10" id="KW-0812">Transmembrane</keyword>
<dbReference type="PANTHER" id="PTHR24421">
    <property type="entry name" value="NITRATE/NITRITE SENSOR PROTEIN NARX-RELATED"/>
    <property type="match status" value="1"/>
</dbReference>
<evidence type="ECO:0000256" key="10">
    <source>
        <dbReference type="SAM" id="Phobius"/>
    </source>
</evidence>
<dbReference type="PANTHER" id="PTHR24421:SF10">
    <property type="entry name" value="NITRATE_NITRITE SENSOR PROTEIN NARQ"/>
    <property type="match status" value="1"/>
</dbReference>
<dbReference type="InterPro" id="IPR036890">
    <property type="entry name" value="HATPase_C_sf"/>
</dbReference>
<dbReference type="Gene3D" id="1.20.5.1930">
    <property type="match status" value="1"/>
</dbReference>
<keyword evidence="3" id="KW-0597">Phosphoprotein</keyword>
<dbReference type="GO" id="GO:0005524">
    <property type="term" value="F:ATP binding"/>
    <property type="evidence" value="ECO:0007669"/>
    <property type="project" value="UniProtKB-KW"/>
</dbReference>
<feature type="transmembrane region" description="Helical" evidence="10">
    <location>
        <begin position="120"/>
        <end position="141"/>
    </location>
</feature>
<dbReference type="GO" id="GO:0000155">
    <property type="term" value="F:phosphorelay sensor kinase activity"/>
    <property type="evidence" value="ECO:0007669"/>
    <property type="project" value="InterPro"/>
</dbReference>
<feature type="transmembrane region" description="Helical" evidence="10">
    <location>
        <begin position="458"/>
        <end position="485"/>
    </location>
</feature>
<evidence type="ECO:0000256" key="1">
    <source>
        <dbReference type="ARBA" id="ARBA00000085"/>
    </source>
</evidence>
<keyword evidence="10" id="KW-0472">Membrane</keyword>
<keyword evidence="6 12" id="KW-0418">Kinase</keyword>
<dbReference type="EC" id="2.7.13.3" evidence="2"/>
<dbReference type="KEGG" id="sarm:DVA86_06300"/>
<reference evidence="12 13" key="1">
    <citation type="submission" date="2018-07" db="EMBL/GenBank/DDBJ databases">
        <title>Draft genome of the type strain Streptomyces armeniacus ATCC 15676.</title>
        <authorList>
            <person name="Labana P."/>
            <person name="Gosse J.T."/>
            <person name="Boddy C.N."/>
        </authorList>
    </citation>
    <scope>NUCLEOTIDE SEQUENCE [LARGE SCALE GENOMIC DNA]</scope>
    <source>
        <strain evidence="12 13">ATCC 15676</strain>
    </source>
</reference>
<dbReference type="Proteomes" id="UP000254425">
    <property type="component" value="Chromosome"/>
</dbReference>
<comment type="catalytic activity">
    <reaction evidence="1">
        <text>ATP + protein L-histidine = ADP + protein N-phospho-L-histidine.</text>
        <dbReference type="EC" id="2.7.13.3"/>
    </reaction>
</comment>
<evidence type="ECO:0000256" key="6">
    <source>
        <dbReference type="ARBA" id="ARBA00022777"/>
    </source>
</evidence>
<evidence type="ECO:0000256" key="7">
    <source>
        <dbReference type="ARBA" id="ARBA00022840"/>
    </source>
</evidence>
<dbReference type="Gene3D" id="3.30.565.10">
    <property type="entry name" value="Histidine kinase-like ATPase, C-terminal domain"/>
    <property type="match status" value="1"/>
</dbReference>
<evidence type="ECO:0000256" key="3">
    <source>
        <dbReference type="ARBA" id="ARBA00022553"/>
    </source>
</evidence>
<evidence type="ECO:0000313" key="13">
    <source>
        <dbReference type="Proteomes" id="UP000254425"/>
    </source>
</evidence>
<feature type="region of interest" description="Disordered" evidence="9">
    <location>
        <begin position="407"/>
        <end position="448"/>
    </location>
</feature>
<evidence type="ECO:0000256" key="9">
    <source>
        <dbReference type="SAM" id="MobiDB-lite"/>
    </source>
</evidence>
<keyword evidence="4" id="KW-0808">Transferase</keyword>
<dbReference type="SUPFAM" id="SSF55874">
    <property type="entry name" value="ATPase domain of HSP90 chaperone/DNA topoisomerase II/histidine kinase"/>
    <property type="match status" value="1"/>
</dbReference>
<feature type="transmembrane region" description="Helical" evidence="10">
    <location>
        <begin position="82"/>
        <end position="108"/>
    </location>
</feature>